<dbReference type="AlphaFoldDB" id="A0A251T584"/>
<dbReference type="GO" id="GO:0051082">
    <property type="term" value="F:unfolded protein binding"/>
    <property type="evidence" value="ECO:0007669"/>
    <property type="project" value="InterPro"/>
</dbReference>
<dbReference type="GO" id="GO:0006457">
    <property type="term" value="P:protein folding"/>
    <property type="evidence" value="ECO:0007669"/>
    <property type="project" value="InterPro"/>
</dbReference>
<dbReference type="STRING" id="4232.A0A251T584"/>
<evidence type="ECO:0000313" key="3">
    <source>
        <dbReference type="EMBL" id="OTG06275.1"/>
    </source>
</evidence>
<dbReference type="Proteomes" id="UP000215914">
    <property type="component" value="Chromosome 12"/>
</dbReference>
<dbReference type="InterPro" id="IPR051339">
    <property type="entry name" value="DnaJ_subfamily_B"/>
</dbReference>
<protein>
    <submittedName>
        <fullName evidence="3">Putative chaperone DnaJ</fullName>
    </submittedName>
</protein>
<sequence>MKLGSDSGFGFDPRDVEMFAEFFYDEKSVKKAETVENKLSCRLEELYKGSKRKIKLVIQEEILPIQIKTVWKKGTKITFTEKENQEASAALGDLIFVVDKKNPGLNGL</sequence>
<dbReference type="InParanoid" id="A0A251T584"/>
<dbReference type="Gene3D" id="2.60.260.20">
    <property type="entry name" value="Urease metallochaperone UreE, N-terminal domain"/>
    <property type="match status" value="1"/>
</dbReference>
<keyword evidence="4" id="KW-1185">Reference proteome</keyword>
<proteinExistence type="predicted"/>
<dbReference type="PANTHER" id="PTHR24078:SF175">
    <property type="entry name" value="DNAJ HEAT SHOCK FAMILY PROTEIN"/>
    <property type="match status" value="1"/>
</dbReference>
<dbReference type="EMBL" id="CM007901">
    <property type="protein sequence ID" value="OTG06275.1"/>
    <property type="molecule type" value="Genomic_DNA"/>
</dbReference>
<dbReference type="InterPro" id="IPR002939">
    <property type="entry name" value="DnaJ_C"/>
</dbReference>
<dbReference type="PANTHER" id="PTHR24078">
    <property type="entry name" value="DNAJ HOMOLOG SUBFAMILY C MEMBER"/>
    <property type="match status" value="1"/>
</dbReference>
<feature type="domain" description="Chaperone DnaJ C-terminal" evidence="2">
    <location>
        <begin position="36"/>
        <end position="101"/>
    </location>
</feature>
<dbReference type="Pfam" id="PF01556">
    <property type="entry name" value="DnaJ_C"/>
    <property type="match status" value="1"/>
</dbReference>
<dbReference type="InterPro" id="IPR008971">
    <property type="entry name" value="HSP40/DnaJ_pept-bd"/>
</dbReference>
<evidence type="ECO:0000259" key="2">
    <source>
        <dbReference type="Pfam" id="PF01556"/>
    </source>
</evidence>
<accession>A0A251T584</accession>
<gene>
    <name evidence="3" type="ORF">HannXRQ_Chr12g0382991</name>
</gene>
<evidence type="ECO:0000313" key="4">
    <source>
        <dbReference type="Proteomes" id="UP000215914"/>
    </source>
</evidence>
<dbReference type="SUPFAM" id="SSF49493">
    <property type="entry name" value="HSP40/DnaJ peptide-binding domain"/>
    <property type="match status" value="1"/>
</dbReference>
<reference evidence="4" key="1">
    <citation type="journal article" date="2017" name="Nature">
        <title>The sunflower genome provides insights into oil metabolism, flowering and Asterid evolution.</title>
        <authorList>
            <person name="Badouin H."/>
            <person name="Gouzy J."/>
            <person name="Grassa C.J."/>
            <person name="Murat F."/>
            <person name="Staton S.E."/>
            <person name="Cottret L."/>
            <person name="Lelandais-Briere C."/>
            <person name="Owens G.L."/>
            <person name="Carrere S."/>
            <person name="Mayjonade B."/>
            <person name="Legrand L."/>
            <person name="Gill N."/>
            <person name="Kane N.C."/>
            <person name="Bowers J.E."/>
            <person name="Hubner S."/>
            <person name="Bellec A."/>
            <person name="Berard A."/>
            <person name="Berges H."/>
            <person name="Blanchet N."/>
            <person name="Boniface M.C."/>
            <person name="Brunel D."/>
            <person name="Catrice O."/>
            <person name="Chaidir N."/>
            <person name="Claudel C."/>
            <person name="Donnadieu C."/>
            <person name="Faraut T."/>
            <person name="Fievet G."/>
            <person name="Helmstetter N."/>
            <person name="King M."/>
            <person name="Knapp S.J."/>
            <person name="Lai Z."/>
            <person name="Le Paslier M.C."/>
            <person name="Lippi Y."/>
            <person name="Lorenzon L."/>
            <person name="Mandel J.R."/>
            <person name="Marage G."/>
            <person name="Marchand G."/>
            <person name="Marquand E."/>
            <person name="Bret-Mestries E."/>
            <person name="Morien E."/>
            <person name="Nambeesan S."/>
            <person name="Nguyen T."/>
            <person name="Pegot-Espagnet P."/>
            <person name="Pouilly N."/>
            <person name="Raftis F."/>
            <person name="Sallet E."/>
            <person name="Schiex T."/>
            <person name="Thomas J."/>
            <person name="Vandecasteele C."/>
            <person name="Vares D."/>
            <person name="Vear F."/>
            <person name="Vautrin S."/>
            <person name="Crespi M."/>
            <person name="Mangin B."/>
            <person name="Burke J.M."/>
            <person name="Salse J."/>
            <person name="Munos S."/>
            <person name="Vincourt P."/>
            <person name="Rieseberg L.H."/>
            <person name="Langlade N.B."/>
        </authorList>
    </citation>
    <scope>NUCLEOTIDE SEQUENCE [LARGE SCALE GENOMIC DNA]</scope>
    <source>
        <strain evidence="4">cv. SF193</strain>
    </source>
</reference>
<name>A0A251T584_HELAN</name>
<organism evidence="3 4">
    <name type="scientific">Helianthus annuus</name>
    <name type="common">Common sunflower</name>
    <dbReference type="NCBI Taxonomy" id="4232"/>
    <lineage>
        <taxon>Eukaryota</taxon>
        <taxon>Viridiplantae</taxon>
        <taxon>Streptophyta</taxon>
        <taxon>Embryophyta</taxon>
        <taxon>Tracheophyta</taxon>
        <taxon>Spermatophyta</taxon>
        <taxon>Magnoliopsida</taxon>
        <taxon>eudicotyledons</taxon>
        <taxon>Gunneridae</taxon>
        <taxon>Pentapetalae</taxon>
        <taxon>asterids</taxon>
        <taxon>campanulids</taxon>
        <taxon>Asterales</taxon>
        <taxon>Asteraceae</taxon>
        <taxon>Asteroideae</taxon>
        <taxon>Heliantheae alliance</taxon>
        <taxon>Heliantheae</taxon>
        <taxon>Helianthus</taxon>
    </lineage>
</organism>
<evidence type="ECO:0000256" key="1">
    <source>
        <dbReference type="ARBA" id="ARBA00023186"/>
    </source>
</evidence>
<keyword evidence="1" id="KW-0143">Chaperone</keyword>